<dbReference type="Gene3D" id="1.10.287.1490">
    <property type="match status" value="1"/>
</dbReference>
<evidence type="ECO:0000256" key="2">
    <source>
        <dbReference type="SAM" id="Coils"/>
    </source>
</evidence>
<name>A0A6N2Z5X0_9FIRM</name>
<dbReference type="PANTHER" id="PTHR37813">
    <property type="entry name" value="FELS-2 PROPHAGE PROTEIN"/>
    <property type="match status" value="1"/>
</dbReference>
<dbReference type="Pfam" id="PF10145">
    <property type="entry name" value="PhageMin_Tail"/>
    <property type="match status" value="1"/>
</dbReference>
<feature type="coiled-coil region" evidence="2">
    <location>
        <begin position="79"/>
        <end position="106"/>
    </location>
</feature>
<proteinExistence type="predicted"/>
<dbReference type="NCBIfam" id="TIGR01760">
    <property type="entry name" value="tape_meas_TP901"/>
    <property type="match status" value="1"/>
</dbReference>
<evidence type="ECO:0000259" key="4">
    <source>
        <dbReference type="Pfam" id="PF10145"/>
    </source>
</evidence>
<dbReference type="InterPro" id="IPR010090">
    <property type="entry name" value="Phage_tape_meas"/>
</dbReference>
<sequence>MAKIFEIAFKLNGQIASGFSGAMDSAKSQIAAYGSQISSLNAKQKGLKGQLADVQASQAALNAAMDGSRAKQAAYSAAMTDLNVKTSSYRQNIANLEARQQALTAKFNAGKISADQYNTGMVAISTKITQYKSRLATTTAEQNRLTEAFNRGRISESQYRAQMDALNAKAREYSGNLKQVATELEGVTARNAALRASMEANVAAQANFTNAVAGFRSTAATIAIAAAPLALAAHEAINYEQAMAGVAKQVDGARDENLQYTETYYQMSDAVKSMSTELGIVPDKVAGAMEASARMGVQGAEGLREFTTLSVKMGEAFETDGEIVAEQMAKIANIRGIKIDTTEGRAQIRELADTINYLDDQTTAKGGEIINVMQRISGTAAQTSFSNGEIAAMGTTMLELGDTAEVASTGLNAFMTKLATAPVQGKSFQAALAQMGLDAKQLQEDFIKDSKGTTLKLLDQINQLDGAAKAEILTNMFGAEYQDNIAKLAAGTDKLRANFARLNEEGRAGSVDKEFQAKMQTTTFALNQARAAVSVMAVTIGDALIPSIAAGTQWLANQVMWVTRLAQEHPAVVQGILSMAAAVAGLVLAYKGFRVVSAGIELTRAAIVALQNSERAATVARWAGVAATKAMTAAQWLFNGAMAANPAALAIIAIIALIAVLIIYWDDVAAAAVAAWDWIANEATWLWNQLVAGWDTVSGAVTGFISDAEAKIADFVSWAQNKWQGFKDFLANPISATVNWVQNQMGGPPAGVNLPGHAEGDIVGKGAHLAWFAEESPEAYIPINNSARSRGLVTKTAQLLGMDVGTGGGSVSLSAPITITVQGNADASTVAQIERAARDVLDELERKLQELEARRGRRSYA</sequence>
<evidence type="ECO:0000256" key="1">
    <source>
        <dbReference type="ARBA" id="ARBA00022612"/>
    </source>
</evidence>
<dbReference type="PANTHER" id="PTHR37813:SF1">
    <property type="entry name" value="FELS-2 PROPHAGE PROTEIN"/>
    <property type="match status" value="1"/>
</dbReference>
<evidence type="ECO:0000313" key="5">
    <source>
        <dbReference type="EMBL" id="VYT73993.1"/>
    </source>
</evidence>
<evidence type="ECO:0000256" key="3">
    <source>
        <dbReference type="SAM" id="Phobius"/>
    </source>
</evidence>
<feature type="transmembrane region" description="Helical" evidence="3">
    <location>
        <begin position="647"/>
        <end position="665"/>
    </location>
</feature>
<dbReference type="AlphaFoldDB" id="A0A6N2Z5X0"/>
<dbReference type="EMBL" id="CACRUX010000012">
    <property type="protein sequence ID" value="VYT73993.1"/>
    <property type="molecule type" value="Genomic_DNA"/>
</dbReference>
<keyword evidence="3" id="KW-0812">Transmembrane</keyword>
<dbReference type="RefSeq" id="WP_156704069.1">
    <property type="nucleotide sequence ID" value="NZ_CACRUX010000012.1"/>
</dbReference>
<feature type="coiled-coil region" evidence="2">
    <location>
        <begin position="830"/>
        <end position="861"/>
    </location>
</feature>
<keyword evidence="2" id="KW-0175">Coiled coil</keyword>
<feature type="domain" description="Phage tail tape measure protein" evidence="4">
    <location>
        <begin position="269"/>
        <end position="478"/>
    </location>
</feature>
<gene>
    <name evidence="5" type="primary">smc_2</name>
    <name evidence="5" type="ORF">VRLFYP33_00411</name>
</gene>
<keyword evidence="3" id="KW-0472">Membrane</keyword>
<accession>A0A6N2Z5X0</accession>
<keyword evidence="3" id="KW-1133">Transmembrane helix</keyword>
<keyword evidence="1" id="KW-1188">Viral release from host cell</keyword>
<protein>
    <submittedName>
        <fullName evidence="5">Chromosome partition protein Smc</fullName>
    </submittedName>
</protein>
<organism evidence="5">
    <name type="scientific">Veillonella ratti</name>
    <dbReference type="NCBI Taxonomy" id="103892"/>
    <lineage>
        <taxon>Bacteria</taxon>
        <taxon>Bacillati</taxon>
        <taxon>Bacillota</taxon>
        <taxon>Negativicutes</taxon>
        <taxon>Veillonellales</taxon>
        <taxon>Veillonellaceae</taxon>
        <taxon>Veillonella</taxon>
    </lineage>
</organism>
<reference evidence="5" key="1">
    <citation type="submission" date="2019-11" db="EMBL/GenBank/DDBJ databases">
        <authorList>
            <person name="Feng L."/>
        </authorList>
    </citation>
    <scope>NUCLEOTIDE SEQUENCE</scope>
    <source>
        <strain evidence="5">VrattiLFYP33</strain>
    </source>
</reference>